<dbReference type="InterPro" id="IPR029751">
    <property type="entry name" value="Ribosomal_L25_dom"/>
</dbReference>
<feature type="compositionally biased region" description="Acidic residues" evidence="6">
    <location>
        <begin position="229"/>
        <end position="249"/>
    </location>
</feature>
<reference evidence="9 10" key="1">
    <citation type="journal article" date="2013" name="ISME J.">
        <title>A metabolic model for members of the genus Tetrasphaera involved in enhanced biological phosphorus removal.</title>
        <authorList>
            <person name="Kristiansen R."/>
            <person name="Nguyen H.T.T."/>
            <person name="Saunders A.M."/>
            <person name="Nielsen J.L."/>
            <person name="Wimmer R."/>
            <person name="Le V.Q."/>
            <person name="McIlroy S.J."/>
            <person name="Petrovski S."/>
            <person name="Seviour R.J."/>
            <person name="Calteau A."/>
            <person name="Nielsen K.L."/>
            <person name="Nielsen P.H."/>
        </authorList>
    </citation>
    <scope>NUCLEOTIDE SEQUENCE [LARGE SCALE GENOMIC DNA]</scope>
    <source>
        <strain evidence="9 10">Ben110</strain>
    </source>
</reference>
<dbReference type="GO" id="GO:0008097">
    <property type="term" value="F:5S rRNA binding"/>
    <property type="evidence" value="ECO:0007669"/>
    <property type="project" value="InterPro"/>
</dbReference>
<evidence type="ECO:0000259" key="7">
    <source>
        <dbReference type="Pfam" id="PF01386"/>
    </source>
</evidence>
<name>W6K1Q3_9MICO</name>
<comment type="function">
    <text evidence="5">This is one of the proteins that binds to the 5S RNA in the ribosome where it forms part of the central protuberance.</text>
</comment>
<dbReference type="EMBL" id="CAJA01000054">
    <property type="protein sequence ID" value="CCH72239.1"/>
    <property type="molecule type" value="Genomic_DNA"/>
</dbReference>
<dbReference type="Pfam" id="PF01386">
    <property type="entry name" value="Ribosomal_L25p"/>
    <property type="match status" value="1"/>
</dbReference>
<dbReference type="SUPFAM" id="SSF50715">
    <property type="entry name" value="Ribosomal protein L25-like"/>
    <property type="match status" value="1"/>
</dbReference>
<comment type="subunit">
    <text evidence="5">Part of the 50S ribosomal subunit; part of the 5S rRNA/L5/L18/L25 subcomplex. Contacts the 5S rRNA. Binds to the 5S rRNA independently of L5 and L18.</text>
</comment>
<evidence type="ECO:0000256" key="1">
    <source>
        <dbReference type="ARBA" id="ARBA00022730"/>
    </source>
</evidence>
<dbReference type="CDD" id="cd00495">
    <property type="entry name" value="Ribosomal_L25_TL5_CTC"/>
    <property type="match status" value="1"/>
</dbReference>
<dbReference type="STRING" id="1193182.BN11_1470003"/>
<feature type="region of interest" description="Disordered" evidence="6">
    <location>
        <begin position="1"/>
        <end position="23"/>
    </location>
</feature>
<dbReference type="InterPro" id="IPR020056">
    <property type="entry name" value="Rbsml_bL25/Gln-tRNA_synth_N"/>
</dbReference>
<dbReference type="NCBIfam" id="NF004612">
    <property type="entry name" value="PRK05943.1"/>
    <property type="match status" value="1"/>
</dbReference>
<evidence type="ECO:0000256" key="3">
    <source>
        <dbReference type="ARBA" id="ARBA00022980"/>
    </source>
</evidence>
<dbReference type="Gene3D" id="2.170.120.20">
    <property type="entry name" value="Ribosomal protein L25, beta domain"/>
    <property type="match status" value="1"/>
</dbReference>
<sequence length="262" mass="27624">MIDAVVPDDVAPPQRPATRGHRIPIPMATSPKAATRLEEKQLSTENRLDVELRTEFGKGAARRVRRAGKVPAVVYGHGTDPIHITMPGHDTMMALKHANALLTLVIDGNEQLALAKDVQRDPIKPVIEHVDLVVVRKGEKVTVDVPVHTVGEAAAETVVNVESPTVQIEVEATNIPENIEVSIEGLEAGAQILAAGLTMPAGATLATDPESLVVNVTAMISQEALDAELAEAEAGIEQEEPAEEAEEAPAEAKAGAEADAEA</sequence>
<evidence type="ECO:0000256" key="5">
    <source>
        <dbReference type="HAMAP-Rule" id="MF_01334"/>
    </source>
</evidence>
<dbReference type="AlphaFoldDB" id="W6K1Q3"/>
<keyword evidence="3 5" id="KW-0689">Ribosomal protein</keyword>
<feature type="domain" description="Large ribosomal subunit protein bL25 beta" evidence="8">
    <location>
        <begin position="140"/>
        <end position="218"/>
    </location>
</feature>
<dbReference type="GO" id="GO:0003735">
    <property type="term" value="F:structural constituent of ribosome"/>
    <property type="evidence" value="ECO:0007669"/>
    <property type="project" value="InterPro"/>
</dbReference>
<keyword evidence="2 5" id="KW-0694">RNA-binding</keyword>
<feature type="region of interest" description="Disordered" evidence="6">
    <location>
        <begin position="229"/>
        <end position="262"/>
    </location>
</feature>
<comment type="similarity">
    <text evidence="5">Belongs to the bacterial ribosomal protein bL25 family. CTC subfamily.</text>
</comment>
<feature type="domain" description="Large ribosomal subunit protein bL25 L25" evidence="7">
    <location>
        <begin position="48"/>
        <end position="132"/>
    </location>
</feature>
<evidence type="ECO:0000313" key="10">
    <source>
        <dbReference type="Proteomes" id="UP000035763"/>
    </source>
</evidence>
<dbReference type="InterPro" id="IPR020930">
    <property type="entry name" value="Ribosomal_uL5_bac-type"/>
</dbReference>
<keyword evidence="4 5" id="KW-0687">Ribonucleoprotein</keyword>
<evidence type="ECO:0000313" key="9">
    <source>
        <dbReference type="EMBL" id="CCH72239.1"/>
    </source>
</evidence>
<keyword evidence="1 5" id="KW-0699">rRNA-binding</keyword>
<evidence type="ECO:0000256" key="2">
    <source>
        <dbReference type="ARBA" id="ARBA00022884"/>
    </source>
</evidence>
<dbReference type="InterPro" id="IPR020057">
    <property type="entry name" value="Ribosomal_bL25_b-dom"/>
</dbReference>
<dbReference type="Gene3D" id="2.40.240.10">
    <property type="entry name" value="Ribosomal Protein L25, Chain P"/>
    <property type="match status" value="1"/>
</dbReference>
<dbReference type="InterPro" id="IPR037121">
    <property type="entry name" value="Ribosomal_bL25_C"/>
</dbReference>
<accession>W6K1Q3</accession>
<protein>
    <recommendedName>
        <fullName evidence="5">Large ribosomal subunit protein bL25</fullName>
    </recommendedName>
    <alternativeName>
        <fullName evidence="5">General stress protein CTC</fullName>
    </alternativeName>
</protein>
<feature type="compositionally biased region" description="Low complexity" evidence="6">
    <location>
        <begin position="251"/>
        <end position="262"/>
    </location>
</feature>
<dbReference type="NCBIfam" id="NF004131">
    <property type="entry name" value="PRK05618.2-1"/>
    <property type="match status" value="1"/>
</dbReference>
<evidence type="ECO:0000259" key="8">
    <source>
        <dbReference type="Pfam" id="PF14693"/>
    </source>
</evidence>
<dbReference type="GO" id="GO:0022625">
    <property type="term" value="C:cytosolic large ribosomal subunit"/>
    <property type="evidence" value="ECO:0007669"/>
    <property type="project" value="TreeGrafter"/>
</dbReference>
<organism evidence="9 10">
    <name type="scientific">Nostocoides australiense Ben110</name>
    <dbReference type="NCBI Taxonomy" id="1193182"/>
    <lineage>
        <taxon>Bacteria</taxon>
        <taxon>Bacillati</taxon>
        <taxon>Actinomycetota</taxon>
        <taxon>Actinomycetes</taxon>
        <taxon>Micrococcales</taxon>
        <taxon>Intrasporangiaceae</taxon>
        <taxon>Nostocoides</taxon>
    </lineage>
</organism>
<dbReference type="Pfam" id="PF14693">
    <property type="entry name" value="Ribosomal_TL5_C"/>
    <property type="match status" value="1"/>
</dbReference>
<gene>
    <name evidence="5" type="primary">rplY</name>
    <name evidence="5" type="synonym">ctc</name>
    <name evidence="9" type="ORF">BN11_1470003</name>
</gene>
<dbReference type="InterPro" id="IPR001021">
    <property type="entry name" value="Ribosomal_bL25_long"/>
</dbReference>
<comment type="caution">
    <text evidence="9">The sequence shown here is derived from an EMBL/GenBank/DDBJ whole genome shotgun (WGS) entry which is preliminary data.</text>
</comment>
<dbReference type="InterPro" id="IPR011035">
    <property type="entry name" value="Ribosomal_bL25/Gln-tRNA_synth"/>
</dbReference>
<dbReference type="PANTHER" id="PTHR33284">
    <property type="entry name" value="RIBOSOMAL PROTEIN L25/GLN-TRNA SYNTHETASE, ANTI-CODON-BINDING DOMAIN-CONTAINING PROTEIN"/>
    <property type="match status" value="1"/>
</dbReference>
<dbReference type="HAMAP" id="MF_01334">
    <property type="entry name" value="Ribosomal_bL25_CTC"/>
    <property type="match status" value="1"/>
</dbReference>
<dbReference type="NCBIfam" id="TIGR00731">
    <property type="entry name" value="bL25_bact_ctc"/>
    <property type="match status" value="1"/>
</dbReference>
<keyword evidence="10" id="KW-1185">Reference proteome</keyword>
<proteinExistence type="inferred from homology"/>
<evidence type="ECO:0000256" key="6">
    <source>
        <dbReference type="SAM" id="MobiDB-lite"/>
    </source>
</evidence>
<dbReference type="Proteomes" id="UP000035763">
    <property type="component" value="Unassembled WGS sequence"/>
</dbReference>
<dbReference type="PANTHER" id="PTHR33284:SF1">
    <property type="entry name" value="RIBOSOMAL PROTEIN L25_GLN-TRNA SYNTHETASE, ANTI-CODON-BINDING DOMAIN-CONTAINING PROTEIN"/>
    <property type="match status" value="1"/>
</dbReference>
<evidence type="ECO:0000256" key="4">
    <source>
        <dbReference type="ARBA" id="ARBA00023274"/>
    </source>
</evidence>
<dbReference type="GO" id="GO:0006412">
    <property type="term" value="P:translation"/>
    <property type="evidence" value="ECO:0007669"/>
    <property type="project" value="UniProtKB-UniRule"/>
</dbReference>